<evidence type="ECO:0000256" key="1">
    <source>
        <dbReference type="ARBA" id="ARBA00022801"/>
    </source>
</evidence>
<dbReference type="NCBIfam" id="TIGR00502">
    <property type="entry name" value="nagB"/>
    <property type="match status" value="1"/>
</dbReference>
<comment type="caution">
    <text evidence="5">The sequence shown here is derived from an EMBL/GenBank/DDBJ whole genome shotgun (WGS) entry which is preliminary data.</text>
</comment>
<feature type="domain" description="Glucosamine/galactosamine-6-phosphate isomerase" evidence="4">
    <location>
        <begin position="28"/>
        <end position="221"/>
    </location>
</feature>
<keyword evidence="1 5" id="KW-0378">Hydrolase</keyword>
<dbReference type="EC" id="3.5.99.6" evidence="3"/>
<dbReference type="SUPFAM" id="SSF100950">
    <property type="entry name" value="NagB/RpiA/CoA transferase-like"/>
    <property type="match status" value="1"/>
</dbReference>
<dbReference type="GO" id="GO:0006046">
    <property type="term" value="P:N-acetylglucosamine catabolic process"/>
    <property type="evidence" value="ECO:0007669"/>
    <property type="project" value="UniProtKB-UniRule"/>
</dbReference>
<dbReference type="GO" id="GO:0019262">
    <property type="term" value="P:N-acetylneuraminate catabolic process"/>
    <property type="evidence" value="ECO:0007669"/>
    <property type="project" value="TreeGrafter"/>
</dbReference>
<dbReference type="InterPro" id="IPR004547">
    <property type="entry name" value="Glucosamine6P_isomerase"/>
</dbReference>
<dbReference type="InterPro" id="IPR006148">
    <property type="entry name" value="Glc/Gal-6P_isomerase"/>
</dbReference>
<evidence type="ECO:0000256" key="3">
    <source>
        <dbReference type="NCBIfam" id="TIGR00502"/>
    </source>
</evidence>
<protein>
    <recommendedName>
        <fullName evidence="3">Glucosamine-6-phosphate deaminase</fullName>
        <ecNumber evidence="3">3.5.99.6</ecNumber>
    </recommendedName>
</protein>
<dbReference type="GO" id="GO:0006043">
    <property type="term" value="P:glucosamine catabolic process"/>
    <property type="evidence" value="ECO:0007669"/>
    <property type="project" value="TreeGrafter"/>
</dbReference>
<dbReference type="GO" id="GO:0042802">
    <property type="term" value="F:identical protein binding"/>
    <property type="evidence" value="ECO:0007669"/>
    <property type="project" value="TreeGrafter"/>
</dbReference>
<dbReference type="PANTHER" id="PTHR11280">
    <property type="entry name" value="GLUCOSAMINE-6-PHOSPHATE ISOMERASE"/>
    <property type="match status" value="1"/>
</dbReference>
<dbReference type="CDD" id="cd01399">
    <property type="entry name" value="GlcN6P_deaminase"/>
    <property type="match status" value="1"/>
</dbReference>
<dbReference type="Proteomes" id="UP001357733">
    <property type="component" value="Unassembled WGS sequence"/>
</dbReference>
<sequence length="237" mass="27144">MEIIKCLDYDDLSKIAACIFIDKIKNIEKPILGLATGSTPLGLYKNLVKAYKDKVISFKNAITCNLDEYLGLDEDDEMSYHYYMKENLIDKVDILKDNFHIPDSHLENPKIYDEILDKIGRRSIQLLGVGENGHIAFNEPNSFLSSRTSIVKLTENTIEVNSRFFENETFVPRKAITMGIKDILNADEIILLANGKKKENVIRDFIKTENIDPNFPISFLKLHDNLKILISDMDIEL</sequence>
<proteinExistence type="predicted"/>
<keyword evidence="6" id="KW-1185">Reference proteome</keyword>
<reference evidence="5 6" key="1">
    <citation type="submission" date="2024-01" db="EMBL/GenBank/DDBJ databases">
        <title>Complete genome sequence of Citroniella saccharovorans strain M6.X9, isolated from human fecal sample.</title>
        <authorList>
            <person name="Cheng G."/>
            <person name="Westerholm M."/>
            <person name="Schnurer A."/>
        </authorList>
    </citation>
    <scope>NUCLEOTIDE SEQUENCE [LARGE SCALE GENOMIC DNA]</scope>
    <source>
        <strain evidence="5 6">DSM 29873</strain>
    </source>
</reference>
<dbReference type="GO" id="GO:0005737">
    <property type="term" value="C:cytoplasm"/>
    <property type="evidence" value="ECO:0007669"/>
    <property type="project" value="TreeGrafter"/>
</dbReference>
<evidence type="ECO:0000313" key="6">
    <source>
        <dbReference type="Proteomes" id="UP001357733"/>
    </source>
</evidence>
<organism evidence="5 6">
    <name type="scientific">Citroniella saccharovorans</name>
    <dbReference type="NCBI Taxonomy" id="2053367"/>
    <lineage>
        <taxon>Bacteria</taxon>
        <taxon>Bacillati</taxon>
        <taxon>Bacillota</taxon>
        <taxon>Tissierellia</taxon>
        <taxon>Tissierellales</taxon>
        <taxon>Peptoniphilaceae</taxon>
        <taxon>Citroniella</taxon>
    </lineage>
</organism>
<dbReference type="EMBL" id="JAYKOT010000003">
    <property type="protein sequence ID" value="MEB3429154.1"/>
    <property type="molecule type" value="Genomic_DNA"/>
</dbReference>
<dbReference type="InterPro" id="IPR018321">
    <property type="entry name" value="Glucosamine6P_isomerase_CS"/>
</dbReference>
<dbReference type="RefSeq" id="WP_324619335.1">
    <property type="nucleotide sequence ID" value="NZ_JAYKOT010000003.1"/>
</dbReference>
<dbReference type="PANTHER" id="PTHR11280:SF5">
    <property type="entry name" value="GLUCOSAMINE-6-PHOSPHATE ISOMERASE"/>
    <property type="match status" value="1"/>
</dbReference>
<dbReference type="Pfam" id="PF01182">
    <property type="entry name" value="Glucosamine_iso"/>
    <property type="match status" value="1"/>
</dbReference>
<dbReference type="InterPro" id="IPR037171">
    <property type="entry name" value="NagB/RpiA_transferase-like"/>
</dbReference>
<dbReference type="GO" id="GO:0005975">
    <property type="term" value="P:carbohydrate metabolic process"/>
    <property type="evidence" value="ECO:0007669"/>
    <property type="project" value="InterPro"/>
</dbReference>
<evidence type="ECO:0000259" key="4">
    <source>
        <dbReference type="Pfam" id="PF01182"/>
    </source>
</evidence>
<evidence type="ECO:0000313" key="5">
    <source>
        <dbReference type="EMBL" id="MEB3429154.1"/>
    </source>
</evidence>
<accession>A0AAW9MPW7</accession>
<name>A0AAW9MPW7_9FIRM</name>
<dbReference type="PROSITE" id="PS01161">
    <property type="entry name" value="GLC_GALNAC_ISOMERASE"/>
    <property type="match status" value="1"/>
</dbReference>
<gene>
    <name evidence="5" type="primary">nagB</name>
    <name evidence="5" type="ORF">VLK81_03805</name>
</gene>
<evidence type="ECO:0000256" key="2">
    <source>
        <dbReference type="ARBA" id="ARBA00023277"/>
    </source>
</evidence>
<keyword evidence="2" id="KW-0119">Carbohydrate metabolism</keyword>
<dbReference type="AlphaFoldDB" id="A0AAW9MPW7"/>
<dbReference type="Gene3D" id="3.40.50.1360">
    <property type="match status" value="1"/>
</dbReference>
<dbReference type="GO" id="GO:0004342">
    <property type="term" value="F:glucosamine-6-phosphate deaminase activity"/>
    <property type="evidence" value="ECO:0007669"/>
    <property type="project" value="UniProtKB-UniRule"/>
</dbReference>